<organism evidence="1 2">
    <name type="scientific">Salipiger abyssi</name>
    <dbReference type="NCBI Taxonomy" id="1250539"/>
    <lineage>
        <taxon>Bacteria</taxon>
        <taxon>Pseudomonadati</taxon>
        <taxon>Pseudomonadota</taxon>
        <taxon>Alphaproteobacteria</taxon>
        <taxon>Rhodobacterales</taxon>
        <taxon>Roseobacteraceae</taxon>
        <taxon>Salipiger</taxon>
    </lineage>
</organism>
<name>A0A1P8URH2_9RHOB</name>
<dbReference type="RefSeq" id="WP_076697052.1">
    <property type="nucleotide sequence ID" value="NZ_CP015093.1"/>
</dbReference>
<dbReference type="EMBL" id="CP015093">
    <property type="protein sequence ID" value="APZ52003.1"/>
    <property type="molecule type" value="Genomic_DNA"/>
</dbReference>
<reference evidence="1 2" key="1">
    <citation type="submission" date="2016-04" db="EMBL/GenBank/DDBJ databases">
        <title>Deep-sea bacteria in the southern Pacific.</title>
        <authorList>
            <person name="Tang K."/>
        </authorList>
    </citation>
    <scope>NUCLEOTIDE SEQUENCE [LARGE SCALE GENOMIC DNA]</scope>
    <source>
        <strain evidence="1 2">JLT2014</strain>
    </source>
</reference>
<sequence>MRIAPVLLFIFYLVFNGPPLQAGAWPREQGRAFVSTSVRLFWPQDITSWTSRQPTGQYYTFYGEYGLTNRLTLGADLGRSVSGQGKSVLFLRVPLHMRNARLKIATELGLGVIDGQSVLRPGLSVGLGLRNGWLSAEGLAEISPRKSAADFKLDLTWGWNLGRDRKLMLQMQTGQPYGKEAFARFASSIVLPLTTAFSAEIGGSWDLAGADTFGVLLGVWSEF</sequence>
<dbReference type="OrthoDB" id="7857490at2"/>
<dbReference type="KEGG" id="paby:Ga0080574_TMP1669"/>
<protein>
    <submittedName>
        <fullName evidence="1">Uncharacterized protein</fullName>
    </submittedName>
</protein>
<dbReference type="Proteomes" id="UP000187059">
    <property type="component" value="Chromosome"/>
</dbReference>
<dbReference type="AlphaFoldDB" id="A0A1P8URH2"/>
<dbReference type="STRING" id="1250539.Ga0080574_TMP1669"/>
<accession>A0A1P8URH2</accession>
<proteinExistence type="predicted"/>
<keyword evidence="2" id="KW-1185">Reference proteome</keyword>
<evidence type="ECO:0000313" key="1">
    <source>
        <dbReference type="EMBL" id="APZ52003.1"/>
    </source>
</evidence>
<gene>
    <name evidence="1" type="ORF">Ga0080574_TMP1669</name>
</gene>
<evidence type="ECO:0000313" key="2">
    <source>
        <dbReference type="Proteomes" id="UP000187059"/>
    </source>
</evidence>